<dbReference type="SUPFAM" id="SSF81296">
    <property type="entry name" value="E set domains"/>
    <property type="match status" value="1"/>
</dbReference>
<keyword evidence="8" id="KW-1185">Reference proteome</keyword>
<evidence type="ECO:0000256" key="3">
    <source>
        <dbReference type="ARBA" id="ARBA00023277"/>
    </source>
</evidence>
<sequence>MKKKIRIISLVSLLLLSIFSTQSVLASESVDDENDNGGYVADDTERLEVPFEHDGYSLTTKYDPRESNHLTDIRNQSNVGICWMYAAASTEEQFIATRYGRKFDVSELHGAVALSDCIKKVNKSQIEPGYYETGPNRSSTTAVAAQYITNWNTPIFYNDVHKWCSNISEAEYPLSIMQTFYNKHHNWIEIKDDGDAFTDSKSLFNLTGFRYISKDMDNIKYAIQNYGAVGAGIFYKPNMVKNVNGNEQTLNNLSDAYLNHAISIVGWDDDFSKDNFRNGYKPKSNGAWLVKNSWGYQDIRSGYMWISYEDATLNAKNNPFAVTTGVQPADESEYMLSYDYLPITNMVKPEYIFKDRVFLANVYDVSSFTDTYDCINKVMLYLKAIDCTYNIRIIPLQDNSVPTNVNDYQVLSSGTYSGEGYFTVTLSKPFEFSSGDKCAVIVEIIPNGSNSKIYIPYEGSYNAARGISSGESYYCFDSGSNLKWQDAAANDVYGNFCIRPVLKDTDSKDYSVSIFPNAVTNTDEDVAVSYVSDYELFNISNSDNRVLYQDTDYEINDCTVTLKKEYLTSLNGRYQELYFRFNNNIVKTVVINPKSKISKVSIDGVPIVGKTLNATCIGNPIKDSYNVSYQWQSSVNGNNWYDISGAVKSSYEVTDNDFGRYIRVKITAKKYGNVVYPTTVYSEPTSIKAVILGDVDLNGSITITDATMIQKYIVNLITFSEEQKVAADVDMDGNINTNDATELQKRIFNVS</sequence>
<dbReference type="InterPro" id="IPR000668">
    <property type="entry name" value="Peptidase_C1A_C"/>
</dbReference>
<gene>
    <name evidence="7" type="ORF">WMO39_02985</name>
</gene>
<evidence type="ECO:0000256" key="1">
    <source>
        <dbReference type="ARBA" id="ARBA00022729"/>
    </source>
</evidence>
<dbReference type="InterPro" id="IPR014756">
    <property type="entry name" value="Ig_E-set"/>
</dbReference>
<proteinExistence type="predicted"/>
<evidence type="ECO:0000313" key="8">
    <source>
        <dbReference type="Proteomes" id="UP001490816"/>
    </source>
</evidence>
<dbReference type="SUPFAM" id="SSF54001">
    <property type="entry name" value="Cysteine proteinases"/>
    <property type="match status" value="1"/>
</dbReference>
<comment type="caution">
    <text evidence="7">The sequence shown here is derived from an EMBL/GenBank/DDBJ whole genome shotgun (WGS) entry which is preliminary data.</text>
</comment>
<dbReference type="SMART" id="SM00645">
    <property type="entry name" value="Pept_C1"/>
    <property type="match status" value="1"/>
</dbReference>
<dbReference type="RefSeq" id="WP_117950371.1">
    <property type="nucleotide sequence ID" value="NZ_JBBMEZ010000005.1"/>
</dbReference>
<dbReference type="Gene3D" id="3.90.70.10">
    <property type="entry name" value="Cysteine proteinases"/>
    <property type="match status" value="1"/>
</dbReference>
<evidence type="ECO:0000256" key="4">
    <source>
        <dbReference type="ARBA" id="ARBA00023326"/>
    </source>
</evidence>
<dbReference type="InterPro" id="IPR002105">
    <property type="entry name" value="Dockerin_1_rpt"/>
</dbReference>
<feature type="signal peptide" evidence="5">
    <location>
        <begin position="1"/>
        <end position="26"/>
    </location>
</feature>
<dbReference type="InterPro" id="IPR040528">
    <property type="entry name" value="Lectin-like"/>
</dbReference>
<dbReference type="InterPro" id="IPR038765">
    <property type="entry name" value="Papain-like_cys_pep_sf"/>
</dbReference>
<dbReference type="SUPFAM" id="SSF63446">
    <property type="entry name" value="Type I dockerin domain"/>
    <property type="match status" value="1"/>
</dbReference>
<dbReference type="Pfam" id="PF00404">
    <property type="entry name" value="Dockerin_1"/>
    <property type="match status" value="1"/>
</dbReference>
<dbReference type="InterPro" id="IPR016134">
    <property type="entry name" value="Dockerin_dom"/>
</dbReference>
<dbReference type="EMBL" id="JBBMEZ010000005">
    <property type="protein sequence ID" value="MEQ2469301.1"/>
    <property type="molecule type" value="Genomic_DNA"/>
</dbReference>
<keyword evidence="4" id="KW-0624">Polysaccharide degradation</keyword>
<dbReference type="Gene3D" id="1.10.1330.10">
    <property type="entry name" value="Dockerin domain"/>
    <property type="match status" value="1"/>
</dbReference>
<dbReference type="Pfam" id="PF03442">
    <property type="entry name" value="CBM_X2"/>
    <property type="match status" value="1"/>
</dbReference>
<dbReference type="Proteomes" id="UP001490816">
    <property type="component" value="Unassembled WGS sequence"/>
</dbReference>
<dbReference type="Pfam" id="PF00112">
    <property type="entry name" value="Peptidase_C1"/>
    <property type="match status" value="1"/>
</dbReference>
<dbReference type="InterPro" id="IPR036439">
    <property type="entry name" value="Dockerin_dom_sf"/>
</dbReference>
<evidence type="ECO:0000259" key="6">
    <source>
        <dbReference type="PROSITE" id="PS51766"/>
    </source>
</evidence>
<reference evidence="7 8" key="1">
    <citation type="submission" date="2024-03" db="EMBL/GenBank/DDBJ databases">
        <title>Human intestinal bacterial collection.</title>
        <authorList>
            <person name="Pauvert C."/>
            <person name="Hitch T.C.A."/>
            <person name="Clavel T."/>
        </authorList>
    </citation>
    <scope>NUCLEOTIDE SEQUENCE [LARGE SCALE GENOMIC DNA]</scope>
    <source>
        <strain evidence="7 8">CLA-JM-H38</strain>
    </source>
</reference>
<dbReference type="InterPro" id="IPR013783">
    <property type="entry name" value="Ig-like_fold"/>
</dbReference>
<dbReference type="InterPro" id="IPR005102">
    <property type="entry name" value="Carbo-bd_X2"/>
</dbReference>
<organism evidence="7 8">
    <name type="scientific">Ruminococcoides intestinale</name>
    <dbReference type="NCBI Taxonomy" id="3133162"/>
    <lineage>
        <taxon>Bacteria</taxon>
        <taxon>Bacillati</taxon>
        <taxon>Bacillota</taxon>
        <taxon>Clostridia</taxon>
        <taxon>Eubacteriales</taxon>
        <taxon>Oscillospiraceae</taxon>
        <taxon>Ruminococcoides</taxon>
    </lineage>
</organism>
<feature type="domain" description="Dockerin" evidence="6">
    <location>
        <begin position="688"/>
        <end position="751"/>
    </location>
</feature>
<dbReference type="PROSITE" id="PS00139">
    <property type="entry name" value="THIOL_PROTEASE_CYS"/>
    <property type="match status" value="1"/>
</dbReference>
<dbReference type="Pfam" id="PF18560">
    <property type="entry name" value="Lectin_like"/>
    <property type="match status" value="1"/>
</dbReference>
<dbReference type="InterPro" id="IPR000169">
    <property type="entry name" value="Pept_cys_AS"/>
</dbReference>
<keyword evidence="2" id="KW-0136">Cellulose degradation</keyword>
<evidence type="ECO:0000256" key="2">
    <source>
        <dbReference type="ARBA" id="ARBA00023001"/>
    </source>
</evidence>
<dbReference type="Gene3D" id="2.60.40.10">
    <property type="entry name" value="Immunoglobulins"/>
    <property type="match status" value="1"/>
</dbReference>
<keyword evidence="3" id="KW-0119">Carbohydrate metabolism</keyword>
<evidence type="ECO:0000256" key="5">
    <source>
        <dbReference type="SAM" id="SignalP"/>
    </source>
</evidence>
<protein>
    <submittedName>
        <fullName evidence="7">Lectin like domain-containing protein</fullName>
    </submittedName>
</protein>
<accession>A0ABV1F7I2</accession>
<evidence type="ECO:0000313" key="7">
    <source>
        <dbReference type="EMBL" id="MEQ2469301.1"/>
    </source>
</evidence>
<feature type="chain" id="PRO_5045885702" evidence="5">
    <location>
        <begin position="27"/>
        <end position="751"/>
    </location>
</feature>
<dbReference type="CDD" id="cd14256">
    <property type="entry name" value="Dockerin_I"/>
    <property type="match status" value="1"/>
</dbReference>
<dbReference type="Gene3D" id="2.60.40.2700">
    <property type="match status" value="1"/>
</dbReference>
<dbReference type="PROSITE" id="PS51766">
    <property type="entry name" value="DOCKERIN"/>
    <property type="match status" value="1"/>
</dbReference>
<name>A0ABV1F7I2_9FIRM</name>
<keyword evidence="1 5" id="KW-0732">Signal</keyword>